<protein>
    <submittedName>
        <fullName evidence="2">Uncharacterized protein</fullName>
    </submittedName>
</protein>
<evidence type="ECO:0000313" key="3">
    <source>
        <dbReference type="Proteomes" id="UP001140091"/>
    </source>
</evidence>
<dbReference type="AlphaFoldDB" id="A0A9W8J4G1"/>
<feature type="compositionally biased region" description="Basic and acidic residues" evidence="1">
    <location>
        <begin position="1"/>
        <end position="16"/>
    </location>
</feature>
<sequence>MEHWPEHLADPDEVEKWATTPDWEAPDHPEFWLHWDLPDDWNPLEFEDWELPEESEEDWRWEFSGSRRCPQEAAGYDWNSSANPEELIDPDEWSSLQTLEPPEDWEVPETWLPPQGWEPPADWEVPEEWADFERGHSGPNPWPIIRQSQLTKCEPYDFGAYCLPPQGSPLSALDWAARWIACLSIVVAPEALLANIADLFREVTTCPDAREVARWELALSWMPVSDQPGYYSPRDPKTGAVGAYGSRPGSSD</sequence>
<comment type="caution">
    <text evidence="2">The sequence shown here is derived from an EMBL/GenBank/DDBJ whole genome shotgun (WGS) entry which is preliminary data.</text>
</comment>
<feature type="region of interest" description="Disordered" evidence="1">
    <location>
        <begin position="229"/>
        <end position="252"/>
    </location>
</feature>
<keyword evidence="3" id="KW-1185">Reference proteome</keyword>
<reference evidence="2" key="1">
    <citation type="submission" date="2022-06" db="EMBL/GenBank/DDBJ databases">
        <title>Genome Sequence of Candolleomyces eurysporus.</title>
        <authorList>
            <person name="Buettner E."/>
        </authorList>
    </citation>
    <scope>NUCLEOTIDE SEQUENCE</scope>
    <source>
        <strain evidence="2">VTCC 930004</strain>
    </source>
</reference>
<accession>A0A9W8J4G1</accession>
<evidence type="ECO:0000256" key="1">
    <source>
        <dbReference type="SAM" id="MobiDB-lite"/>
    </source>
</evidence>
<dbReference type="EMBL" id="JANBPK010000944">
    <property type="protein sequence ID" value="KAJ2928050.1"/>
    <property type="molecule type" value="Genomic_DNA"/>
</dbReference>
<gene>
    <name evidence="2" type="ORF">H1R20_g9039</name>
</gene>
<evidence type="ECO:0000313" key="2">
    <source>
        <dbReference type="EMBL" id="KAJ2928050.1"/>
    </source>
</evidence>
<feature type="region of interest" description="Disordered" evidence="1">
    <location>
        <begin position="1"/>
        <end position="23"/>
    </location>
</feature>
<feature type="non-terminal residue" evidence="2">
    <location>
        <position position="1"/>
    </location>
</feature>
<organism evidence="2 3">
    <name type="scientific">Candolleomyces eurysporus</name>
    <dbReference type="NCBI Taxonomy" id="2828524"/>
    <lineage>
        <taxon>Eukaryota</taxon>
        <taxon>Fungi</taxon>
        <taxon>Dikarya</taxon>
        <taxon>Basidiomycota</taxon>
        <taxon>Agaricomycotina</taxon>
        <taxon>Agaricomycetes</taxon>
        <taxon>Agaricomycetidae</taxon>
        <taxon>Agaricales</taxon>
        <taxon>Agaricineae</taxon>
        <taxon>Psathyrellaceae</taxon>
        <taxon>Candolleomyces</taxon>
    </lineage>
</organism>
<name>A0A9W8J4G1_9AGAR</name>
<proteinExistence type="predicted"/>
<dbReference type="Proteomes" id="UP001140091">
    <property type="component" value="Unassembled WGS sequence"/>
</dbReference>